<dbReference type="GO" id="GO:0003924">
    <property type="term" value="F:GTPase activity"/>
    <property type="evidence" value="ECO:0007669"/>
    <property type="project" value="InterPro"/>
</dbReference>
<dbReference type="Gene3D" id="3.40.50.300">
    <property type="entry name" value="P-loop containing nucleotide triphosphate hydrolases"/>
    <property type="match status" value="1"/>
</dbReference>
<keyword evidence="6" id="KW-0862">Zinc</keyword>
<dbReference type="Proteomes" id="UP000824094">
    <property type="component" value="Unassembled WGS sequence"/>
</dbReference>
<reference evidence="9" key="1">
    <citation type="submission" date="2020-10" db="EMBL/GenBank/DDBJ databases">
        <authorList>
            <person name="Gilroy R."/>
        </authorList>
    </citation>
    <scope>NUCLEOTIDE SEQUENCE</scope>
    <source>
        <strain evidence="9">18911</strain>
    </source>
</reference>
<dbReference type="PANTHER" id="PTHR32120">
    <property type="entry name" value="SMALL RIBOSOMAL SUBUNIT BIOGENESIS GTPASE RSGA"/>
    <property type="match status" value="1"/>
</dbReference>
<protein>
    <submittedName>
        <fullName evidence="9">Ribosome small subunit-dependent GTPase A</fullName>
    </submittedName>
</protein>
<keyword evidence="7" id="KW-0694">RNA-binding</keyword>
<dbReference type="PROSITE" id="PS50936">
    <property type="entry name" value="ENGC_GTPASE"/>
    <property type="match status" value="1"/>
</dbReference>
<evidence type="ECO:0000313" key="9">
    <source>
        <dbReference type="EMBL" id="HIU60981.1"/>
    </source>
</evidence>
<dbReference type="InterPro" id="IPR031944">
    <property type="entry name" value="RsgA_N"/>
</dbReference>
<dbReference type="GO" id="GO:0005525">
    <property type="term" value="F:GTP binding"/>
    <property type="evidence" value="ECO:0007669"/>
    <property type="project" value="InterPro"/>
</dbReference>
<dbReference type="AlphaFoldDB" id="A0A9D1SI27"/>
<dbReference type="NCBIfam" id="TIGR00157">
    <property type="entry name" value="ribosome small subunit-dependent GTPase A"/>
    <property type="match status" value="1"/>
</dbReference>
<evidence type="ECO:0000313" key="10">
    <source>
        <dbReference type="Proteomes" id="UP000824094"/>
    </source>
</evidence>
<dbReference type="Pfam" id="PF16745">
    <property type="entry name" value="RsgA_N"/>
    <property type="match status" value="1"/>
</dbReference>
<keyword evidence="1" id="KW-0963">Cytoplasm</keyword>
<dbReference type="InterPro" id="IPR004881">
    <property type="entry name" value="Ribosome_biogen_GTPase_RsgA"/>
</dbReference>
<name>A0A9D1SI27_9FIRM</name>
<organism evidence="9 10">
    <name type="scientific">Candidatus Stercoripulliclostridium merdigallinarum</name>
    <dbReference type="NCBI Taxonomy" id="2840951"/>
    <lineage>
        <taxon>Bacteria</taxon>
        <taxon>Bacillati</taxon>
        <taxon>Bacillota</taxon>
        <taxon>Clostridia</taxon>
        <taxon>Eubacteriales</taxon>
        <taxon>Candidatus Stercoripulliclostridium</taxon>
    </lineage>
</organism>
<keyword evidence="5" id="KW-0378">Hydrolase</keyword>
<proteinExistence type="predicted"/>
<dbReference type="Gene3D" id="2.40.50.140">
    <property type="entry name" value="Nucleic acid-binding proteins"/>
    <property type="match status" value="1"/>
</dbReference>
<dbReference type="Pfam" id="PF03193">
    <property type="entry name" value="RsgA_GTPase"/>
    <property type="match status" value="1"/>
</dbReference>
<feature type="domain" description="EngC GTPase" evidence="8">
    <location>
        <begin position="73"/>
        <end position="215"/>
    </location>
</feature>
<reference evidence="9" key="2">
    <citation type="journal article" date="2021" name="PeerJ">
        <title>Extensive microbial diversity within the chicken gut microbiome revealed by metagenomics and culture.</title>
        <authorList>
            <person name="Gilroy R."/>
            <person name="Ravi A."/>
            <person name="Getino M."/>
            <person name="Pursley I."/>
            <person name="Horton D.L."/>
            <person name="Alikhan N.F."/>
            <person name="Baker D."/>
            <person name="Gharbi K."/>
            <person name="Hall N."/>
            <person name="Watson M."/>
            <person name="Adriaenssens E.M."/>
            <person name="Foster-Nyarko E."/>
            <person name="Jarju S."/>
            <person name="Secka A."/>
            <person name="Antonio M."/>
            <person name="Oren A."/>
            <person name="Chaudhuri R.R."/>
            <person name="La Ragione R."/>
            <person name="Hildebrand F."/>
            <person name="Pallen M.J."/>
        </authorList>
    </citation>
    <scope>NUCLEOTIDE SEQUENCE</scope>
    <source>
        <strain evidence="9">18911</strain>
    </source>
</reference>
<evidence type="ECO:0000256" key="3">
    <source>
        <dbReference type="ARBA" id="ARBA00022723"/>
    </source>
</evidence>
<dbReference type="InterPro" id="IPR012340">
    <property type="entry name" value="NA-bd_OB-fold"/>
</dbReference>
<keyword evidence="2" id="KW-0690">Ribosome biogenesis</keyword>
<evidence type="ECO:0000259" key="8">
    <source>
        <dbReference type="PROSITE" id="PS50936"/>
    </source>
</evidence>
<dbReference type="EMBL" id="DVNF01000184">
    <property type="protein sequence ID" value="HIU60981.1"/>
    <property type="molecule type" value="Genomic_DNA"/>
</dbReference>
<accession>A0A9D1SI27</accession>
<dbReference type="Gene3D" id="1.10.40.50">
    <property type="entry name" value="Probable gtpase engc, domain 3"/>
    <property type="match status" value="1"/>
</dbReference>
<sequence>MKRAEGVVTKIVSNLYTVFADGEYREAVARGRLKLNPRSVTVGDRVVLSEENGTNVIDSVLPRKNELQRPFVANVDTAFIVIAKEPKPDLLLTDKIIVNCFKEGVTPVLVYNKCELAEDGEIDALKRAYSFIDVIAVSAKLKSGLKELESEVDGKTVCLAGQSAVGKTSLMNAVLDLDLKTDGLSAKIKRGKNTTRHVEIYPALGGHVMDTCGFSMLTLVNIPSDELKYYYEDFLQFADDCKYTACNHISEP</sequence>
<dbReference type="CDD" id="cd01854">
    <property type="entry name" value="YjeQ_EngC"/>
    <property type="match status" value="1"/>
</dbReference>
<evidence type="ECO:0000256" key="7">
    <source>
        <dbReference type="ARBA" id="ARBA00022884"/>
    </source>
</evidence>
<gene>
    <name evidence="9" type="primary">rsgA</name>
    <name evidence="9" type="ORF">IAB05_06280</name>
</gene>
<evidence type="ECO:0000256" key="4">
    <source>
        <dbReference type="ARBA" id="ARBA00022730"/>
    </source>
</evidence>
<comment type="caution">
    <text evidence="9">The sequence shown here is derived from an EMBL/GenBank/DDBJ whole genome shotgun (WGS) entry which is preliminary data.</text>
</comment>
<dbReference type="SUPFAM" id="SSF52540">
    <property type="entry name" value="P-loop containing nucleoside triphosphate hydrolases"/>
    <property type="match status" value="1"/>
</dbReference>
<feature type="non-terminal residue" evidence="9">
    <location>
        <position position="252"/>
    </location>
</feature>
<keyword evidence="3" id="KW-0479">Metal-binding</keyword>
<evidence type="ECO:0000256" key="2">
    <source>
        <dbReference type="ARBA" id="ARBA00022517"/>
    </source>
</evidence>
<dbReference type="SUPFAM" id="SSF50249">
    <property type="entry name" value="Nucleic acid-binding proteins"/>
    <property type="match status" value="1"/>
</dbReference>
<evidence type="ECO:0000256" key="6">
    <source>
        <dbReference type="ARBA" id="ARBA00022833"/>
    </source>
</evidence>
<evidence type="ECO:0000256" key="1">
    <source>
        <dbReference type="ARBA" id="ARBA00022490"/>
    </source>
</evidence>
<dbReference type="InterPro" id="IPR010914">
    <property type="entry name" value="RsgA_GTPase_dom"/>
</dbReference>
<keyword evidence="4" id="KW-0699">rRNA-binding</keyword>
<evidence type="ECO:0000256" key="5">
    <source>
        <dbReference type="ARBA" id="ARBA00022801"/>
    </source>
</evidence>
<dbReference type="GO" id="GO:0019843">
    <property type="term" value="F:rRNA binding"/>
    <property type="evidence" value="ECO:0007669"/>
    <property type="project" value="UniProtKB-KW"/>
</dbReference>
<dbReference type="InterPro" id="IPR027417">
    <property type="entry name" value="P-loop_NTPase"/>
</dbReference>
<dbReference type="PANTHER" id="PTHR32120:SF11">
    <property type="entry name" value="SMALL RIBOSOMAL SUBUNIT BIOGENESIS GTPASE RSGA 1, MITOCHONDRIAL-RELATED"/>
    <property type="match status" value="1"/>
</dbReference>
<dbReference type="GO" id="GO:0046872">
    <property type="term" value="F:metal ion binding"/>
    <property type="evidence" value="ECO:0007669"/>
    <property type="project" value="UniProtKB-KW"/>
</dbReference>
<dbReference type="GO" id="GO:0042254">
    <property type="term" value="P:ribosome biogenesis"/>
    <property type="evidence" value="ECO:0007669"/>
    <property type="project" value="UniProtKB-KW"/>
</dbReference>